<organism evidence="2 3">
    <name type="scientific">Dethiosulfovibrio marinus</name>
    <dbReference type="NCBI Taxonomy" id="133532"/>
    <lineage>
        <taxon>Bacteria</taxon>
        <taxon>Thermotogati</taxon>
        <taxon>Synergistota</taxon>
        <taxon>Synergistia</taxon>
        <taxon>Synergistales</taxon>
        <taxon>Dethiosulfovibrionaceae</taxon>
        <taxon>Dethiosulfovibrio</taxon>
    </lineage>
</organism>
<comment type="caution">
    <text evidence="2">The sequence shown here is derived from an EMBL/GenBank/DDBJ whole genome shotgun (WGS) entry which is preliminary data.</text>
</comment>
<feature type="signal peptide" evidence="1">
    <location>
        <begin position="1"/>
        <end position="28"/>
    </location>
</feature>
<dbReference type="EMBL" id="JAKGUD010000002">
    <property type="protein sequence ID" value="MCF4141677.1"/>
    <property type="molecule type" value="Genomic_DNA"/>
</dbReference>
<evidence type="ECO:0000256" key="1">
    <source>
        <dbReference type="SAM" id="SignalP"/>
    </source>
</evidence>
<accession>A0ABS9ENC4</accession>
<evidence type="ECO:0000313" key="3">
    <source>
        <dbReference type="Proteomes" id="UP001200430"/>
    </source>
</evidence>
<evidence type="ECO:0000313" key="2">
    <source>
        <dbReference type="EMBL" id="MCF4141677.1"/>
    </source>
</evidence>
<gene>
    <name evidence="2" type="ORF">L2W38_02445</name>
</gene>
<name>A0ABS9ENC4_9BACT</name>
<sequence>MMAKSRKVCAVLAAGWIALGLWTTPASAIDLGDVLKDVAGVAVGGFVIDKVAGPINDFINTVTFNKGAKVEGHTKVVPIVSLGSGTRIGAAQVAGPKKDGVVRVKAVASLETSFRDRFRIKILVPVDSVNPLQRFVRVQGVGVSAVIDYKL</sequence>
<feature type="chain" id="PRO_5046269483" evidence="1">
    <location>
        <begin position="29"/>
        <end position="151"/>
    </location>
</feature>
<reference evidence="2 3" key="1">
    <citation type="submission" date="2022-01" db="EMBL/GenBank/DDBJ databases">
        <title>Dethiosulfovibrio faecalis sp. nov., a novel proteolytic, non-sulfur-reducing bacterium isolated from a marine aquaculture solid waste bioreactor.</title>
        <authorList>
            <person name="Grabowski S."/>
            <person name="Apolinario E."/>
            <person name="Schneider N."/>
            <person name="Marshall C.W."/>
            <person name="Sowers K.R."/>
        </authorList>
    </citation>
    <scope>NUCLEOTIDE SEQUENCE [LARGE SCALE GENOMIC DNA]</scope>
    <source>
        <strain evidence="2 3">DSM 12537</strain>
    </source>
</reference>
<proteinExistence type="predicted"/>
<protein>
    <submittedName>
        <fullName evidence="2">Uncharacterized protein</fullName>
    </submittedName>
</protein>
<dbReference type="Proteomes" id="UP001200430">
    <property type="component" value="Unassembled WGS sequence"/>
</dbReference>
<keyword evidence="1" id="KW-0732">Signal</keyword>
<dbReference type="RefSeq" id="WP_236098208.1">
    <property type="nucleotide sequence ID" value="NZ_JAKGUD010000002.1"/>
</dbReference>
<keyword evidence="3" id="KW-1185">Reference proteome</keyword>